<evidence type="ECO:0000256" key="1">
    <source>
        <dbReference type="SAM" id="SignalP"/>
    </source>
</evidence>
<keyword evidence="3" id="KW-1185">Reference proteome</keyword>
<name>A0ABP1S257_9HEXA</name>
<gene>
    <name evidence="2" type="ORF">ODALV1_LOCUS28740</name>
</gene>
<keyword evidence="1" id="KW-0732">Signal</keyword>
<reference evidence="2 3" key="1">
    <citation type="submission" date="2024-08" db="EMBL/GenBank/DDBJ databases">
        <authorList>
            <person name="Cucini C."/>
            <person name="Frati F."/>
        </authorList>
    </citation>
    <scope>NUCLEOTIDE SEQUENCE [LARGE SCALE GENOMIC DNA]</scope>
</reference>
<sequence length="191" mass="21505">MFLARSVFLLFIIISLSPNYSGVSSSFSVETIFHRLPCQKGFHVAAPNLQSKLEGALYHCITRYSNADPDTSKDCLNFCMAQEIQMFSYAGSHIEFNKTNLIRALNEWFGGADGPKIVKVIANDFEGCVKQHSHILSQDPSCLPNSDMKSDQTVLWKCFQTNLKPCETEAQNENGADNPNLDKRKFDRIIM</sequence>
<accession>A0ABP1S257</accession>
<dbReference type="Proteomes" id="UP001642540">
    <property type="component" value="Unassembled WGS sequence"/>
</dbReference>
<dbReference type="EMBL" id="CAXLJM020000147">
    <property type="protein sequence ID" value="CAL8141495.1"/>
    <property type="molecule type" value="Genomic_DNA"/>
</dbReference>
<evidence type="ECO:0000313" key="3">
    <source>
        <dbReference type="Proteomes" id="UP001642540"/>
    </source>
</evidence>
<evidence type="ECO:0000313" key="2">
    <source>
        <dbReference type="EMBL" id="CAL8141495.1"/>
    </source>
</evidence>
<feature type="signal peptide" evidence="1">
    <location>
        <begin position="1"/>
        <end position="22"/>
    </location>
</feature>
<organism evidence="2 3">
    <name type="scientific">Orchesella dallaii</name>
    <dbReference type="NCBI Taxonomy" id="48710"/>
    <lineage>
        <taxon>Eukaryota</taxon>
        <taxon>Metazoa</taxon>
        <taxon>Ecdysozoa</taxon>
        <taxon>Arthropoda</taxon>
        <taxon>Hexapoda</taxon>
        <taxon>Collembola</taxon>
        <taxon>Entomobryomorpha</taxon>
        <taxon>Entomobryoidea</taxon>
        <taxon>Orchesellidae</taxon>
        <taxon>Orchesellinae</taxon>
        <taxon>Orchesella</taxon>
    </lineage>
</organism>
<comment type="caution">
    <text evidence="2">The sequence shown here is derived from an EMBL/GenBank/DDBJ whole genome shotgun (WGS) entry which is preliminary data.</text>
</comment>
<proteinExistence type="predicted"/>
<protein>
    <submittedName>
        <fullName evidence="2">Uncharacterized protein</fullName>
    </submittedName>
</protein>
<feature type="chain" id="PRO_5045430969" evidence="1">
    <location>
        <begin position="23"/>
        <end position="191"/>
    </location>
</feature>